<dbReference type="EnsemblMetazoa" id="G14254.5">
    <property type="protein sequence ID" value="G14254.5:cds"/>
    <property type="gene ID" value="G14254"/>
</dbReference>
<feature type="compositionally biased region" description="Polar residues" evidence="1">
    <location>
        <begin position="95"/>
        <end position="106"/>
    </location>
</feature>
<accession>A0A8W8IJ39</accession>
<feature type="compositionally biased region" description="Polar residues" evidence="1">
    <location>
        <begin position="215"/>
        <end position="224"/>
    </location>
</feature>
<evidence type="ECO:0000313" key="3">
    <source>
        <dbReference type="EnsemblMetazoa" id="G14254.5:cds"/>
    </source>
</evidence>
<reference evidence="3" key="1">
    <citation type="submission" date="2022-08" db="UniProtKB">
        <authorList>
            <consortium name="EnsemblMetazoa"/>
        </authorList>
    </citation>
    <scope>IDENTIFICATION</scope>
    <source>
        <strain evidence="3">05x7-T-G4-1.051#20</strain>
    </source>
</reference>
<feature type="compositionally biased region" description="Polar residues" evidence="1">
    <location>
        <begin position="56"/>
        <end position="70"/>
    </location>
</feature>
<name>A0A8W8IJ39_MAGGI</name>
<keyword evidence="2" id="KW-0812">Transmembrane</keyword>
<feature type="region of interest" description="Disordered" evidence="1">
    <location>
        <begin position="188"/>
        <end position="247"/>
    </location>
</feature>
<evidence type="ECO:0000313" key="4">
    <source>
        <dbReference type="Proteomes" id="UP000005408"/>
    </source>
</evidence>
<keyword evidence="4" id="KW-1185">Reference proteome</keyword>
<organism evidence="3 4">
    <name type="scientific">Magallana gigas</name>
    <name type="common">Pacific oyster</name>
    <name type="synonym">Crassostrea gigas</name>
    <dbReference type="NCBI Taxonomy" id="29159"/>
    <lineage>
        <taxon>Eukaryota</taxon>
        <taxon>Metazoa</taxon>
        <taxon>Spiralia</taxon>
        <taxon>Lophotrochozoa</taxon>
        <taxon>Mollusca</taxon>
        <taxon>Bivalvia</taxon>
        <taxon>Autobranchia</taxon>
        <taxon>Pteriomorphia</taxon>
        <taxon>Ostreida</taxon>
        <taxon>Ostreoidea</taxon>
        <taxon>Ostreidae</taxon>
        <taxon>Magallana</taxon>
    </lineage>
</organism>
<dbReference type="Proteomes" id="UP000005408">
    <property type="component" value="Unassembled WGS sequence"/>
</dbReference>
<evidence type="ECO:0000256" key="2">
    <source>
        <dbReference type="SAM" id="Phobius"/>
    </source>
</evidence>
<evidence type="ECO:0008006" key="5">
    <source>
        <dbReference type="Google" id="ProtNLM"/>
    </source>
</evidence>
<proteinExistence type="predicted"/>
<sequence>MSTPEDQSAPPWTLFFDGPLYKKYVEYMKNHDLSKMDRNGVISNKNSPLTDPPMLSNETNWIPPQENGSPSFGDHLYDNEKSMPWNSPPPYATIGAQSTTSDTNALTAEEQKRRSRQTIGVVFFGILLIGAAAAATALIIHYVFITDHERITEHKLNLISNNTRTDLIEENKDNISLDDLSNIGQNITTLSPKETGGDDTGNDVKLDVSDPETFSVPSSTTLSSAVGEKSPGLLPNATTVTEATEPPPKPVVFPDYTYEIGQVAKMRCKVNRMRMWDSITINGTKDIPELDKPFHFMLLSNNETCLNTNDSRITSEVTIKQTRSPSAKYDDIEVLIHFSEIECQDMGSYECWVDGPTIYKVTNALTVKRYPKSKPILEIPFAIIENRPISIKGRWSSGFPESYGELSWYIIPPGSDRENPWTEAKSTVNSKDCDNEAASIINLEPTLELNATKIKIQPHFFPQYLEEAQKYKVESVIQEILVVPANYCDGKEKNKNLVHPYTCRLFITCTDKINIYECPKETTCFDEKIGSCE</sequence>
<evidence type="ECO:0000256" key="1">
    <source>
        <dbReference type="SAM" id="MobiDB-lite"/>
    </source>
</evidence>
<keyword evidence="2" id="KW-1133">Transmembrane helix</keyword>
<dbReference type="AlphaFoldDB" id="A0A8W8IJ39"/>
<protein>
    <recommendedName>
        <fullName evidence="5">Chitin-binding type-2 domain-containing protein</fullName>
    </recommendedName>
</protein>
<keyword evidence="2" id="KW-0472">Membrane</keyword>
<feature type="region of interest" description="Disordered" evidence="1">
    <location>
        <begin position="38"/>
        <end position="111"/>
    </location>
</feature>
<feature type="transmembrane region" description="Helical" evidence="2">
    <location>
        <begin position="121"/>
        <end position="144"/>
    </location>
</feature>